<dbReference type="EMBL" id="PGET01000001">
    <property type="protein sequence ID" value="PJJ28257.1"/>
    <property type="molecule type" value="Genomic_DNA"/>
</dbReference>
<proteinExistence type="inferred from homology"/>
<dbReference type="Pfam" id="PF00480">
    <property type="entry name" value="ROK"/>
    <property type="match status" value="1"/>
</dbReference>
<dbReference type="InterPro" id="IPR000600">
    <property type="entry name" value="ROK"/>
</dbReference>
<dbReference type="SUPFAM" id="SSF53067">
    <property type="entry name" value="Actin-like ATPase domain"/>
    <property type="match status" value="1"/>
</dbReference>
<evidence type="ECO:0000313" key="2">
    <source>
        <dbReference type="EMBL" id="PJJ28257.1"/>
    </source>
</evidence>
<comment type="similarity">
    <text evidence="1">Belongs to the ROK (NagC/XylR) family.</text>
</comment>
<accession>A0A2M8Z497</accession>
<gene>
    <name evidence="2" type="ORF">H171_1750</name>
</gene>
<organism evidence="2 3">
    <name type="scientific">[Clostridium] celerecrescens 18A</name>
    <dbReference type="NCBI Taxonomy" id="1286362"/>
    <lineage>
        <taxon>Bacteria</taxon>
        <taxon>Bacillati</taxon>
        <taxon>Bacillota</taxon>
        <taxon>Clostridia</taxon>
        <taxon>Lachnospirales</taxon>
        <taxon>Lachnospiraceae</taxon>
        <taxon>Lacrimispora</taxon>
    </lineage>
</organism>
<dbReference type="AlphaFoldDB" id="A0A2M8Z497"/>
<keyword evidence="2" id="KW-0808">Transferase</keyword>
<dbReference type="CDD" id="cd23763">
    <property type="entry name" value="ASKHA_ATPase_ROK"/>
    <property type="match status" value="1"/>
</dbReference>
<dbReference type="PANTHER" id="PTHR18964">
    <property type="entry name" value="ROK (REPRESSOR, ORF, KINASE) FAMILY"/>
    <property type="match status" value="1"/>
</dbReference>
<name>A0A2M8Z497_9FIRM</name>
<dbReference type="Proteomes" id="UP000231092">
    <property type="component" value="Unassembled WGS sequence"/>
</dbReference>
<reference evidence="2 3" key="1">
    <citation type="submission" date="2017-11" db="EMBL/GenBank/DDBJ databases">
        <title>Understudied soil microbes with underappreciated capabilities: Untangling the Clostridium saccharolyticum group.</title>
        <authorList>
            <person name="Leschine S."/>
        </authorList>
    </citation>
    <scope>NUCLEOTIDE SEQUENCE [LARGE SCALE GENOMIC DNA]</scope>
    <source>
        <strain evidence="2 3">18A</strain>
    </source>
</reference>
<keyword evidence="2" id="KW-0418">Kinase</keyword>
<dbReference type="OrthoDB" id="9810372at2"/>
<sequence length="318" mass="34097">MMHIMGFDIGGTKCAVFLCRLEGDTIIWIDRKEIQTTSDWRAVLDMLCVYGESMLETHGVSRPDCRIGISCGGPLSPDRMVICSPPNLPGWVSVPIVSYLSDELQMPARMLNDADACALAEWKYGAGRGALHMIFLTFGTGLGAGLILNGRLYTGTSGLAGEVGHIRLKEDGPVGYGKAGSLEGFCSGGGIRQMAINKAEQMEQCGKRASFQTGDKTEITAKDVAEAARAGQEDAVKLLGESGTYFGRGLSMLIDILNPEVIVAGSIYARTHEFMETAMWEEIHREALASSAAACRIVPAQLGERIGDYGAVMAAVYE</sequence>
<evidence type="ECO:0000256" key="1">
    <source>
        <dbReference type="ARBA" id="ARBA00006479"/>
    </source>
</evidence>
<comment type="caution">
    <text evidence="2">The sequence shown here is derived from an EMBL/GenBank/DDBJ whole genome shotgun (WGS) entry which is preliminary data.</text>
</comment>
<dbReference type="InterPro" id="IPR043129">
    <property type="entry name" value="ATPase_NBD"/>
</dbReference>
<dbReference type="GO" id="GO:0016301">
    <property type="term" value="F:kinase activity"/>
    <property type="evidence" value="ECO:0007669"/>
    <property type="project" value="UniProtKB-KW"/>
</dbReference>
<evidence type="ECO:0000313" key="3">
    <source>
        <dbReference type="Proteomes" id="UP000231092"/>
    </source>
</evidence>
<dbReference type="RefSeq" id="WP_100304770.1">
    <property type="nucleotide sequence ID" value="NZ_PGET01000001.1"/>
</dbReference>
<protein>
    <submittedName>
        <fullName evidence="2">Glucokinase</fullName>
    </submittedName>
</protein>
<dbReference type="PANTHER" id="PTHR18964:SF149">
    <property type="entry name" value="BIFUNCTIONAL UDP-N-ACETYLGLUCOSAMINE 2-EPIMERASE_N-ACETYLMANNOSAMINE KINASE"/>
    <property type="match status" value="1"/>
</dbReference>
<dbReference type="Gene3D" id="3.30.420.40">
    <property type="match status" value="2"/>
</dbReference>